<dbReference type="InterPro" id="IPR005135">
    <property type="entry name" value="Endo/exonuclease/phosphatase"/>
</dbReference>
<dbReference type="STRING" id="1797263.A2397_03585"/>
<dbReference type="GO" id="GO:0003824">
    <property type="term" value="F:catalytic activity"/>
    <property type="evidence" value="ECO:0007669"/>
    <property type="project" value="InterPro"/>
</dbReference>
<sequence>MNLRIASWNIAGGRQMRSYGQFDYLPEDISYFADQLKQQSLDIVCLQESHSNSVRSLSQLMAKYMNYEFVFDVPHNKSHIDADYDLTLSIISRMPFSEQMILDLPNPNFVKNFYDGRQYHSFDEKIQCVNVGGIYVANSMFLPVGIFGEEYDSSKNIGYKTKIEAVLLKLPKPLIFCADMNFDNPELIYAEFFRIFQVKNALGQEITRPVTAERGSRPDKILFTPKFDLINQKVIKANTDHWLCVAQLEVKG</sequence>
<accession>A0A1F4ZR34</accession>
<name>A0A1F4ZR34_9BACT</name>
<dbReference type="SUPFAM" id="SSF56219">
    <property type="entry name" value="DNase I-like"/>
    <property type="match status" value="1"/>
</dbReference>
<gene>
    <name evidence="2" type="ORF">A2397_03585</name>
</gene>
<dbReference type="EMBL" id="MEXR01000060">
    <property type="protein sequence ID" value="OGD08286.1"/>
    <property type="molecule type" value="Genomic_DNA"/>
</dbReference>
<dbReference type="Pfam" id="PF03372">
    <property type="entry name" value="Exo_endo_phos"/>
    <property type="match status" value="1"/>
</dbReference>
<dbReference type="Proteomes" id="UP000176424">
    <property type="component" value="Unassembled WGS sequence"/>
</dbReference>
<proteinExistence type="predicted"/>
<organism evidence="2 3">
    <name type="scientific">Candidatus Amesbacteria bacterium RIFOXYB1_FULL_44_23</name>
    <dbReference type="NCBI Taxonomy" id="1797263"/>
    <lineage>
        <taxon>Bacteria</taxon>
        <taxon>Candidatus Amesiibacteriota</taxon>
    </lineage>
</organism>
<comment type="caution">
    <text evidence="2">The sequence shown here is derived from an EMBL/GenBank/DDBJ whole genome shotgun (WGS) entry which is preliminary data.</text>
</comment>
<evidence type="ECO:0000313" key="3">
    <source>
        <dbReference type="Proteomes" id="UP000176424"/>
    </source>
</evidence>
<protein>
    <recommendedName>
        <fullName evidence="1">Endonuclease/exonuclease/phosphatase domain-containing protein</fullName>
    </recommendedName>
</protein>
<reference evidence="2 3" key="1">
    <citation type="journal article" date="2016" name="Nat. Commun.">
        <title>Thousands of microbial genomes shed light on interconnected biogeochemical processes in an aquifer system.</title>
        <authorList>
            <person name="Anantharaman K."/>
            <person name="Brown C.T."/>
            <person name="Hug L.A."/>
            <person name="Sharon I."/>
            <person name="Castelle C.J."/>
            <person name="Probst A.J."/>
            <person name="Thomas B.C."/>
            <person name="Singh A."/>
            <person name="Wilkins M.J."/>
            <person name="Karaoz U."/>
            <person name="Brodie E.L."/>
            <person name="Williams K.H."/>
            <person name="Hubbard S.S."/>
            <person name="Banfield J.F."/>
        </authorList>
    </citation>
    <scope>NUCLEOTIDE SEQUENCE [LARGE SCALE GENOMIC DNA]</scope>
</reference>
<dbReference type="InterPro" id="IPR036691">
    <property type="entry name" value="Endo/exonu/phosph_ase_sf"/>
</dbReference>
<evidence type="ECO:0000259" key="1">
    <source>
        <dbReference type="Pfam" id="PF03372"/>
    </source>
</evidence>
<dbReference type="Gene3D" id="3.60.10.10">
    <property type="entry name" value="Endonuclease/exonuclease/phosphatase"/>
    <property type="match status" value="1"/>
</dbReference>
<evidence type="ECO:0000313" key="2">
    <source>
        <dbReference type="EMBL" id="OGD08286.1"/>
    </source>
</evidence>
<dbReference type="AlphaFoldDB" id="A0A1F4ZR34"/>
<feature type="domain" description="Endonuclease/exonuclease/phosphatase" evidence="1">
    <location>
        <begin position="6"/>
        <end position="234"/>
    </location>
</feature>